<dbReference type="AlphaFoldDB" id="A0A0D2NQN5"/>
<dbReference type="Gramene" id="KJB15913">
    <property type="protein sequence ID" value="KJB15913"/>
    <property type="gene ID" value="B456_002G203300"/>
</dbReference>
<protein>
    <submittedName>
        <fullName evidence="1">Uncharacterized protein</fullName>
    </submittedName>
</protein>
<sequence>MRTHPSTLLLHFFPSFQLGPNFSHPLHWSIPPTCVPSFIHRPQQCRGFFQLWIASVTFWTSRFPTTCMSSTEPD</sequence>
<organism evidence="1 2">
    <name type="scientific">Gossypium raimondii</name>
    <name type="common">Peruvian cotton</name>
    <name type="synonym">Gossypium klotzschianum subsp. raimondii</name>
    <dbReference type="NCBI Taxonomy" id="29730"/>
    <lineage>
        <taxon>Eukaryota</taxon>
        <taxon>Viridiplantae</taxon>
        <taxon>Streptophyta</taxon>
        <taxon>Embryophyta</taxon>
        <taxon>Tracheophyta</taxon>
        <taxon>Spermatophyta</taxon>
        <taxon>Magnoliopsida</taxon>
        <taxon>eudicotyledons</taxon>
        <taxon>Gunneridae</taxon>
        <taxon>Pentapetalae</taxon>
        <taxon>rosids</taxon>
        <taxon>malvids</taxon>
        <taxon>Malvales</taxon>
        <taxon>Malvaceae</taxon>
        <taxon>Malvoideae</taxon>
        <taxon>Gossypium</taxon>
    </lineage>
</organism>
<dbReference type="Proteomes" id="UP000032304">
    <property type="component" value="Chromosome 2"/>
</dbReference>
<dbReference type="EMBL" id="CM001741">
    <property type="protein sequence ID" value="KJB15913.1"/>
    <property type="molecule type" value="Genomic_DNA"/>
</dbReference>
<dbReference type="OMA" id="IASVTFW"/>
<accession>A0A0D2NQN5</accession>
<proteinExistence type="predicted"/>
<gene>
    <name evidence="1" type="ORF">B456_002G203300</name>
</gene>
<evidence type="ECO:0000313" key="2">
    <source>
        <dbReference type="Proteomes" id="UP000032304"/>
    </source>
</evidence>
<name>A0A0D2NQN5_GOSRA</name>
<keyword evidence="2" id="KW-1185">Reference proteome</keyword>
<reference evidence="1 2" key="1">
    <citation type="journal article" date="2012" name="Nature">
        <title>Repeated polyploidization of Gossypium genomes and the evolution of spinnable cotton fibres.</title>
        <authorList>
            <person name="Paterson A.H."/>
            <person name="Wendel J.F."/>
            <person name="Gundlach H."/>
            <person name="Guo H."/>
            <person name="Jenkins J."/>
            <person name="Jin D."/>
            <person name="Llewellyn D."/>
            <person name="Showmaker K.C."/>
            <person name="Shu S."/>
            <person name="Udall J."/>
            <person name="Yoo M.J."/>
            <person name="Byers R."/>
            <person name="Chen W."/>
            <person name="Doron-Faigenboim A."/>
            <person name="Duke M.V."/>
            <person name="Gong L."/>
            <person name="Grimwood J."/>
            <person name="Grover C."/>
            <person name="Grupp K."/>
            <person name="Hu G."/>
            <person name="Lee T.H."/>
            <person name="Li J."/>
            <person name="Lin L."/>
            <person name="Liu T."/>
            <person name="Marler B.S."/>
            <person name="Page J.T."/>
            <person name="Roberts A.W."/>
            <person name="Romanel E."/>
            <person name="Sanders W.S."/>
            <person name="Szadkowski E."/>
            <person name="Tan X."/>
            <person name="Tang H."/>
            <person name="Xu C."/>
            <person name="Wang J."/>
            <person name="Wang Z."/>
            <person name="Zhang D."/>
            <person name="Zhang L."/>
            <person name="Ashrafi H."/>
            <person name="Bedon F."/>
            <person name="Bowers J.E."/>
            <person name="Brubaker C.L."/>
            <person name="Chee P.W."/>
            <person name="Das S."/>
            <person name="Gingle A.R."/>
            <person name="Haigler C.H."/>
            <person name="Harker D."/>
            <person name="Hoffmann L.V."/>
            <person name="Hovav R."/>
            <person name="Jones D.C."/>
            <person name="Lemke C."/>
            <person name="Mansoor S."/>
            <person name="ur Rahman M."/>
            <person name="Rainville L.N."/>
            <person name="Rambani A."/>
            <person name="Reddy U.K."/>
            <person name="Rong J.K."/>
            <person name="Saranga Y."/>
            <person name="Scheffler B.E."/>
            <person name="Scheffler J.A."/>
            <person name="Stelly D.M."/>
            <person name="Triplett B.A."/>
            <person name="Van Deynze A."/>
            <person name="Vaslin M.F."/>
            <person name="Waghmare V.N."/>
            <person name="Walford S.A."/>
            <person name="Wright R.J."/>
            <person name="Zaki E.A."/>
            <person name="Zhang T."/>
            <person name="Dennis E.S."/>
            <person name="Mayer K.F."/>
            <person name="Peterson D.G."/>
            <person name="Rokhsar D.S."/>
            <person name="Wang X."/>
            <person name="Schmutz J."/>
        </authorList>
    </citation>
    <scope>NUCLEOTIDE SEQUENCE [LARGE SCALE GENOMIC DNA]</scope>
</reference>
<evidence type="ECO:0000313" key="1">
    <source>
        <dbReference type="EMBL" id="KJB15913.1"/>
    </source>
</evidence>